<proteinExistence type="predicted"/>
<comment type="caution">
    <text evidence="3">The sequence shown here is derived from an EMBL/GenBank/DDBJ whole genome shotgun (WGS) entry which is preliminary data.</text>
</comment>
<keyword evidence="1" id="KW-0472">Membrane</keyword>
<reference evidence="3 4" key="1">
    <citation type="journal article" date="2016" name="Nat. Commun.">
        <title>Thousands of microbial genomes shed light on interconnected biogeochemical processes in an aquifer system.</title>
        <authorList>
            <person name="Anantharaman K."/>
            <person name="Brown C.T."/>
            <person name="Hug L.A."/>
            <person name="Sharon I."/>
            <person name="Castelle C.J."/>
            <person name="Probst A.J."/>
            <person name="Thomas B.C."/>
            <person name="Singh A."/>
            <person name="Wilkins M.J."/>
            <person name="Karaoz U."/>
            <person name="Brodie E.L."/>
            <person name="Williams K.H."/>
            <person name="Hubbard S.S."/>
            <person name="Banfield J.F."/>
        </authorList>
    </citation>
    <scope>NUCLEOTIDE SEQUENCE [LARGE SCALE GENOMIC DNA]</scope>
</reference>
<evidence type="ECO:0000313" key="3">
    <source>
        <dbReference type="EMBL" id="OGC93096.1"/>
    </source>
</evidence>
<feature type="domain" description="SH3b" evidence="2">
    <location>
        <begin position="218"/>
        <end position="287"/>
    </location>
</feature>
<evidence type="ECO:0000259" key="2">
    <source>
        <dbReference type="PROSITE" id="PS51781"/>
    </source>
</evidence>
<dbReference type="Pfam" id="PF08239">
    <property type="entry name" value="SH3_3"/>
    <property type="match status" value="1"/>
</dbReference>
<dbReference type="EMBL" id="MEXH01000002">
    <property type="protein sequence ID" value="OGC93096.1"/>
    <property type="molecule type" value="Genomic_DNA"/>
</dbReference>
<evidence type="ECO:0000313" key="4">
    <source>
        <dbReference type="Proteomes" id="UP000178176"/>
    </source>
</evidence>
<dbReference type="Proteomes" id="UP000178176">
    <property type="component" value="Unassembled WGS sequence"/>
</dbReference>
<keyword evidence="1" id="KW-0812">Transmembrane</keyword>
<name>A0A1F4YH70_9BACT</name>
<protein>
    <recommendedName>
        <fullName evidence="2">SH3b domain-containing protein</fullName>
    </recommendedName>
</protein>
<feature type="transmembrane region" description="Helical" evidence="1">
    <location>
        <begin position="7"/>
        <end position="29"/>
    </location>
</feature>
<dbReference type="SMART" id="SM00287">
    <property type="entry name" value="SH3b"/>
    <property type="match status" value="1"/>
</dbReference>
<dbReference type="InterPro" id="IPR003646">
    <property type="entry name" value="SH3-like_bac-type"/>
</dbReference>
<keyword evidence="1" id="KW-1133">Transmembrane helix</keyword>
<dbReference type="Gene3D" id="2.30.30.40">
    <property type="entry name" value="SH3 Domains"/>
    <property type="match status" value="1"/>
</dbReference>
<evidence type="ECO:0000256" key="1">
    <source>
        <dbReference type="SAM" id="Phobius"/>
    </source>
</evidence>
<accession>A0A1F4YH70</accession>
<dbReference type="Pfam" id="PF08308">
    <property type="entry name" value="PEGA"/>
    <property type="match status" value="1"/>
</dbReference>
<dbReference type="PROSITE" id="PS51781">
    <property type="entry name" value="SH3B"/>
    <property type="match status" value="1"/>
</dbReference>
<dbReference type="InterPro" id="IPR013229">
    <property type="entry name" value="PEGA"/>
</dbReference>
<sequence>MELNKKVIAIILVISGLLIAGSFGIYRYYHAIQADAGLKVESTPPSQVFINNQLVGNTPIDKVLPAGEVTIKLIPDSTSSAISAYQTKIQLTPQTYTVIKRDFGDSDSLTAGETVSLLPQSTGKTSLSIVTSYPVSASVTVDDQPQGFTPLSLADIAPGDRKIVISAPGYSSRVIYVKAVTGYKLAVSAKLKESPLAKLDLFPRPSPVLATASASLESPDSFVTVLDTPTGFLRVRSGPGLNKSEIGQIKPGEKYPLLSASSDWYQIQVKLESTSSGWISSQYAAKK</sequence>
<organism evidence="3 4">
    <name type="scientific">Candidatus Amesbacteria bacterium RIFCSPHIGHO2_01_FULL_48_32b</name>
    <dbReference type="NCBI Taxonomy" id="1797253"/>
    <lineage>
        <taxon>Bacteria</taxon>
        <taxon>Candidatus Amesiibacteriota</taxon>
    </lineage>
</organism>
<gene>
    <name evidence="3" type="ORF">A2876_00925</name>
</gene>
<dbReference type="AlphaFoldDB" id="A0A1F4YH70"/>